<dbReference type="AlphaFoldDB" id="A0A4Y8LD31"/>
<proteinExistence type="predicted"/>
<evidence type="ECO:0000259" key="2">
    <source>
        <dbReference type="SMART" id="SM00245"/>
    </source>
</evidence>
<dbReference type="InterPro" id="IPR005151">
    <property type="entry name" value="Tail-specific_protease"/>
</dbReference>
<keyword evidence="1" id="KW-0472">Membrane</keyword>
<dbReference type="Pfam" id="PF03572">
    <property type="entry name" value="Peptidase_S41"/>
    <property type="match status" value="1"/>
</dbReference>
<dbReference type="SMART" id="SM00245">
    <property type="entry name" value="TSPc"/>
    <property type="match status" value="1"/>
</dbReference>
<keyword evidence="4" id="KW-1185">Reference proteome</keyword>
<dbReference type="GO" id="GO:0006508">
    <property type="term" value="P:proteolysis"/>
    <property type="evidence" value="ECO:0007669"/>
    <property type="project" value="InterPro"/>
</dbReference>
<gene>
    <name evidence="3" type="ORF">E2626_11205</name>
</gene>
<organism evidence="3 4">
    <name type="scientific">Jeotgalibacillus salarius</name>
    <dbReference type="NCBI Taxonomy" id="546023"/>
    <lineage>
        <taxon>Bacteria</taxon>
        <taxon>Bacillati</taxon>
        <taxon>Bacillota</taxon>
        <taxon>Bacilli</taxon>
        <taxon>Bacillales</taxon>
        <taxon>Caryophanaceae</taxon>
        <taxon>Jeotgalibacillus</taxon>
    </lineage>
</organism>
<reference evidence="3 4" key="1">
    <citation type="submission" date="2019-03" db="EMBL/GenBank/DDBJ databases">
        <authorList>
            <person name="Yang Y."/>
        </authorList>
    </citation>
    <scope>NUCLEOTIDE SEQUENCE [LARGE SCALE GENOMIC DNA]</scope>
    <source>
        <strain evidence="3 4">ASL-1</strain>
    </source>
</reference>
<protein>
    <recommendedName>
        <fullName evidence="2">Tail specific protease domain-containing protein</fullName>
    </recommendedName>
</protein>
<dbReference type="Gene3D" id="3.30.750.44">
    <property type="match status" value="1"/>
</dbReference>
<dbReference type="EMBL" id="SORX01000006">
    <property type="protein sequence ID" value="TFE00538.1"/>
    <property type="molecule type" value="Genomic_DNA"/>
</dbReference>
<dbReference type="Proteomes" id="UP000297776">
    <property type="component" value="Unassembled WGS sequence"/>
</dbReference>
<name>A0A4Y8LD31_9BACL</name>
<evidence type="ECO:0000256" key="1">
    <source>
        <dbReference type="SAM" id="Phobius"/>
    </source>
</evidence>
<evidence type="ECO:0000313" key="3">
    <source>
        <dbReference type="EMBL" id="TFE00538.1"/>
    </source>
</evidence>
<dbReference type="Gene3D" id="3.90.226.10">
    <property type="entry name" value="2-enoyl-CoA Hydratase, Chain A, domain 1"/>
    <property type="match status" value="1"/>
</dbReference>
<feature type="transmembrane region" description="Helical" evidence="1">
    <location>
        <begin position="7"/>
        <end position="25"/>
    </location>
</feature>
<evidence type="ECO:0000313" key="4">
    <source>
        <dbReference type="Proteomes" id="UP000297776"/>
    </source>
</evidence>
<comment type="caution">
    <text evidence="3">The sequence shown here is derived from an EMBL/GenBank/DDBJ whole genome shotgun (WGS) entry which is preliminary data.</text>
</comment>
<dbReference type="InterPro" id="IPR029045">
    <property type="entry name" value="ClpP/crotonase-like_dom_sf"/>
</dbReference>
<dbReference type="OrthoDB" id="5379939at2"/>
<dbReference type="SUPFAM" id="SSF52096">
    <property type="entry name" value="ClpP/crotonase"/>
    <property type="match status" value="1"/>
</dbReference>
<dbReference type="RefSeq" id="WP_134381856.1">
    <property type="nucleotide sequence ID" value="NZ_SORX01000006.1"/>
</dbReference>
<feature type="domain" description="Tail specific protease" evidence="2">
    <location>
        <begin position="399"/>
        <end position="602"/>
    </location>
</feature>
<keyword evidence="1" id="KW-0812">Transmembrane</keyword>
<dbReference type="GO" id="GO:0008236">
    <property type="term" value="F:serine-type peptidase activity"/>
    <property type="evidence" value="ECO:0007669"/>
    <property type="project" value="InterPro"/>
</dbReference>
<sequence>MKLRWKALILGFIVMLVSAGVYLIFFQQSVTPGVAGDIETEEGPEVPEELVTQNLVAFAKLYGFIKYFHPSDEVADFDWEGFASYGANQVRNAEDTEALMTQLETLFQPVAPTLILTTDQSFDPNKTDIANLLQKNQGQYIFWQHRGITTDFTTAIYRSSEDVYQSDRVIFEMENEEAVLDDPVFEMVPAEEEYLAEKQLTDDITAFFPVVLPYGEEGSLGTTDESKDAFKALKDEVIAAKFGGTSVQSVHGRLAGVIQTWNIYQHFYPYFDVVDVNWEEQLPVFLSLAEEEQGHEDYTAVLEDMIEKAQDGHSMVISRKSSYGDTLPIRVHVIKDEVIVVEALEDSPFKAGDIVLKKDGTAAKELMKNLMDKTSGSPQYKEALAERMFVIGDSHTVIEVNRDGEIMELSAENGSSYLDSTLKVHEPVVELEDGIYYLPLYQNVPEEKYAEYYEELASAKALILDLRYYPSSSAIELFGHLVKEPLPTSQFLIPQYVLPDQEGEITYEDGSWELEPKEPVFDGEMIFLSDGLAISYAETLLGIAENNELGTIVGQPSAGTNGNVNGFKLMEHITIYYTGMKVLKGDGSQHHLIGIQPDVPVNYTLESVKNGKDDFIEKALEVLEEKLGDHE</sequence>
<keyword evidence="1" id="KW-1133">Transmembrane helix</keyword>
<accession>A0A4Y8LD31</accession>